<name>A0ABT9XMZ4_9BACL</name>
<reference evidence="1 2" key="1">
    <citation type="submission" date="2023-07" db="EMBL/GenBank/DDBJ databases">
        <title>Genomic Encyclopedia of Type Strains, Phase IV (KMG-IV): sequencing the most valuable type-strain genomes for metagenomic binning, comparative biology and taxonomic classification.</title>
        <authorList>
            <person name="Goeker M."/>
        </authorList>
    </citation>
    <scope>NUCLEOTIDE SEQUENCE [LARGE SCALE GENOMIC DNA]</scope>
    <source>
        <strain evidence="1 2">DSM 4006</strain>
    </source>
</reference>
<sequence length="133" mass="14121">MTVPADLEIGSLQLGDPLSDAITAYGQPKQKTTAHGTGGPEWIYPGGTYIDGDPIWQMTVNSASAGSTPRGIHVGSSLSALQRAYPGIQGRSIPKGGSSYFSMNYNQNLFTLGFTVERGVVTQINMTKNLPPF</sequence>
<keyword evidence="2" id="KW-1185">Reference proteome</keyword>
<accession>A0ABT9XMZ4</accession>
<evidence type="ECO:0000313" key="2">
    <source>
        <dbReference type="Proteomes" id="UP001232973"/>
    </source>
</evidence>
<organism evidence="1 2">
    <name type="scientific">Alicyclobacillus cycloheptanicus</name>
    <dbReference type="NCBI Taxonomy" id="1457"/>
    <lineage>
        <taxon>Bacteria</taxon>
        <taxon>Bacillati</taxon>
        <taxon>Bacillota</taxon>
        <taxon>Bacilli</taxon>
        <taxon>Bacillales</taxon>
        <taxon>Alicyclobacillaceae</taxon>
        <taxon>Alicyclobacillus</taxon>
    </lineage>
</organism>
<protein>
    <submittedName>
        <fullName evidence="1">Uncharacterized protein</fullName>
    </submittedName>
</protein>
<gene>
    <name evidence="1" type="ORF">J2S03_003468</name>
</gene>
<proteinExistence type="predicted"/>
<dbReference type="RefSeq" id="WP_274456636.1">
    <property type="nucleotide sequence ID" value="NZ_CP067097.1"/>
</dbReference>
<evidence type="ECO:0000313" key="1">
    <source>
        <dbReference type="EMBL" id="MDQ0191597.1"/>
    </source>
</evidence>
<comment type="caution">
    <text evidence="1">The sequence shown here is derived from an EMBL/GenBank/DDBJ whole genome shotgun (WGS) entry which is preliminary data.</text>
</comment>
<dbReference type="Proteomes" id="UP001232973">
    <property type="component" value="Unassembled WGS sequence"/>
</dbReference>
<dbReference type="EMBL" id="JAUSTP010000059">
    <property type="protein sequence ID" value="MDQ0191597.1"/>
    <property type="molecule type" value="Genomic_DNA"/>
</dbReference>